<evidence type="ECO:0000313" key="1">
    <source>
        <dbReference type="EMBL" id="MFD2966548.1"/>
    </source>
</evidence>
<protein>
    <submittedName>
        <fullName evidence="1">Uncharacterized protein</fullName>
    </submittedName>
</protein>
<dbReference type="Proteomes" id="UP001597525">
    <property type="component" value="Unassembled WGS sequence"/>
</dbReference>
<reference evidence="2" key="1">
    <citation type="journal article" date="2019" name="Int. J. Syst. Evol. Microbiol.">
        <title>The Global Catalogue of Microorganisms (GCM) 10K type strain sequencing project: providing services to taxonomists for standard genome sequencing and annotation.</title>
        <authorList>
            <consortium name="The Broad Institute Genomics Platform"/>
            <consortium name="The Broad Institute Genome Sequencing Center for Infectious Disease"/>
            <person name="Wu L."/>
            <person name="Ma J."/>
        </authorList>
    </citation>
    <scope>NUCLEOTIDE SEQUENCE [LARGE SCALE GENOMIC DNA]</scope>
    <source>
        <strain evidence="2">KCTC 22814</strain>
    </source>
</reference>
<evidence type="ECO:0000313" key="2">
    <source>
        <dbReference type="Proteomes" id="UP001597525"/>
    </source>
</evidence>
<dbReference type="EMBL" id="JBHUPB010000003">
    <property type="protein sequence ID" value="MFD2966548.1"/>
    <property type="molecule type" value="Genomic_DNA"/>
</dbReference>
<sequence length="76" mass="8921">MDRIGGKSPLRQMILRGKAREDFFAWYADQFQKKPLSVDLWLIGLQLELFSLFFKQTIRDANDFYAALDAYNNARS</sequence>
<dbReference type="RefSeq" id="WP_320184332.1">
    <property type="nucleotide sequence ID" value="NZ_CP138332.1"/>
</dbReference>
<proteinExistence type="predicted"/>
<accession>A0ABW6BAG9</accession>
<gene>
    <name evidence="1" type="ORF">ACFS7Y_04075</name>
</gene>
<organism evidence="1 2">
    <name type="scientific">Sphingobacterium bambusae</name>
    <dbReference type="NCBI Taxonomy" id="662858"/>
    <lineage>
        <taxon>Bacteria</taxon>
        <taxon>Pseudomonadati</taxon>
        <taxon>Bacteroidota</taxon>
        <taxon>Sphingobacteriia</taxon>
        <taxon>Sphingobacteriales</taxon>
        <taxon>Sphingobacteriaceae</taxon>
        <taxon>Sphingobacterium</taxon>
    </lineage>
</organism>
<keyword evidence="2" id="KW-1185">Reference proteome</keyword>
<comment type="caution">
    <text evidence="1">The sequence shown here is derived from an EMBL/GenBank/DDBJ whole genome shotgun (WGS) entry which is preliminary data.</text>
</comment>
<name>A0ABW6BAG9_9SPHI</name>